<comment type="caution">
    <text evidence="2">The sequence shown here is derived from an EMBL/GenBank/DDBJ whole genome shotgun (WGS) entry which is preliminary data.</text>
</comment>
<keyword evidence="1" id="KW-1133">Transmembrane helix</keyword>
<evidence type="ECO:0000313" key="2">
    <source>
        <dbReference type="EMBL" id="NVK95739.1"/>
    </source>
</evidence>
<organism evidence="2 3">
    <name type="scientific">Ruegeria pomeroyi</name>
    <dbReference type="NCBI Taxonomy" id="89184"/>
    <lineage>
        <taxon>Bacteria</taxon>
        <taxon>Pseudomonadati</taxon>
        <taxon>Pseudomonadota</taxon>
        <taxon>Alphaproteobacteria</taxon>
        <taxon>Rhodobacterales</taxon>
        <taxon>Roseobacteraceae</taxon>
        <taxon>Ruegeria</taxon>
    </lineage>
</organism>
<protein>
    <submittedName>
        <fullName evidence="2">Uncharacterized protein</fullName>
    </submittedName>
</protein>
<gene>
    <name evidence="2" type="ORF">HW564_02310</name>
</gene>
<dbReference type="EMBL" id="JABXIY010000007">
    <property type="protein sequence ID" value="NVK95739.1"/>
    <property type="molecule type" value="Genomic_DNA"/>
</dbReference>
<evidence type="ECO:0000256" key="1">
    <source>
        <dbReference type="SAM" id="Phobius"/>
    </source>
</evidence>
<proteinExistence type="predicted"/>
<feature type="transmembrane region" description="Helical" evidence="1">
    <location>
        <begin position="50"/>
        <end position="72"/>
    </location>
</feature>
<reference evidence="2 3" key="1">
    <citation type="journal article" date="2020" name="Proc. Natl. Acad. Sci. U.S.A.">
        <title>Ecological drivers of bacterial community assembly in synthetic phycospheres.</title>
        <authorList>
            <person name="Fu H."/>
            <person name="Uchimiya M."/>
            <person name="Gore J."/>
            <person name="Moran M.A."/>
        </authorList>
    </citation>
    <scope>NUCLEOTIDE SEQUENCE [LARGE SCALE GENOMIC DNA]</scope>
    <source>
        <strain evidence="2">HF-Din03</strain>
    </source>
</reference>
<name>A0A850LDB6_9RHOB</name>
<dbReference type="AlphaFoldDB" id="A0A850LDB6"/>
<keyword evidence="1" id="KW-0472">Membrane</keyword>
<dbReference type="RefSeq" id="WP_011046631.1">
    <property type="nucleotide sequence ID" value="NZ_CP076685.1"/>
</dbReference>
<keyword evidence="1" id="KW-0812">Transmembrane</keyword>
<accession>A0A850LDB6</accession>
<sequence length="115" mass="13093">MTGRQKGKETVPRKPDPLFDQLGPDVKSSLERNTFAGSFSPELKRAIRRFVFEVAIILVATLIIFAATKAYAHYISDDFGGSKFPANIEQMDKHAPPTSCRKPQYWRWNSESFKI</sequence>
<dbReference type="Proteomes" id="UP000565723">
    <property type="component" value="Unassembled WGS sequence"/>
</dbReference>
<evidence type="ECO:0000313" key="3">
    <source>
        <dbReference type="Proteomes" id="UP000565723"/>
    </source>
</evidence>